<dbReference type="SMART" id="SM00855">
    <property type="entry name" value="PGAM"/>
    <property type="match status" value="1"/>
</dbReference>
<dbReference type="InterPro" id="IPR050275">
    <property type="entry name" value="PGM_Phosphatase"/>
</dbReference>
<protein>
    <recommendedName>
        <fullName evidence="5">Phosphoglycerate mutase-like protein</fullName>
    </recommendedName>
</protein>
<feature type="active site" description="Proton donor/acceptor" evidence="1">
    <location>
        <position position="96"/>
    </location>
</feature>
<dbReference type="CDD" id="cd07067">
    <property type="entry name" value="HP_PGM_like"/>
    <property type="match status" value="1"/>
</dbReference>
<dbReference type="SUPFAM" id="SSF53254">
    <property type="entry name" value="Phosphoglycerate mutase-like"/>
    <property type="match status" value="1"/>
</dbReference>
<reference evidence="4" key="1">
    <citation type="journal article" date="2014" name="Proc. Natl. Acad. Sci. U.S.A.">
        <title>Extensive sampling of basidiomycete genomes demonstrates inadequacy of the white-rot/brown-rot paradigm for wood decay fungi.</title>
        <authorList>
            <person name="Riley R."/>
            <person name="Salamov A.A."/>
            <person name="Brown D.W."/>
            <person name="Nagy L.G."/>
            <person name="Floudas D."/>
            <person name="Held B.W."/>
            <person name="Levasseur A."/>
            <person name="Lombard V."/>
            <person name="Morin E."/>
            <person name="Otillar R."/>
            <person name="Lindquist E.A."/>
            <person name="Sun H."/>
            <person name="LaButti K.M."/>
            <person name="Schmutz J."/>
            <person name="Jabbour D."/>
            <person name="Luo H."/>
            <person name="Baker S.E."/>
            <person name="Pisabarro A.G."/>
            <person name="Walton J.D."/>
            <person name="Blanchette R.A."/>
            <person name="Henrissat B."/>
            <person name="Martin F."/>
            <person name="Cullen D."/>
            <person name="Hibbett D.S."/>
            <person name="Grigoriev I.V."/>
        </authorList>
    </citation>
    <scope>NUCLEOTIDE SEQUENCE [LARGE SCALE GENOMIC DNA]</scope>
    <source>
        <strain evidence="4">MUCL 33604</strain>
    </source>
</reference>
<feature type="active site" description="Tele-phosphohistidine intermediate" evidence="1">
    <location>
        <position position="14"/>
    </location>
</feature>
<dbReference type="Proteomes" id="UP000027265">
    <property type="component" value="Unassembled WGS sequence"/>
</dbReference>
<proteinExistence type="predicted"/>
<feature type="binding site" evidence="2">
    <location>
        <begin position="26"/>
        <end position="27"/>
    </location>
    <ligand>
        <name>substrate</name>
    </ligand>
</feature>
<dbReference type="Pfam" id="PF00300">
    <property type="entry name" value="His_Phos_1"/>
    <property type="match status" value="1"/>
</dbReference>
<sequence length="232" mass="25876">MAPKRLPKVYLVRHGETEWTINGRHTGVTDLLLTANGEAIMLKLGSKAVGPGKIIDPNLLSTVLVSPRLRAKRTFELIFSHLSEKPPHIIEEGVREWTYGDYEGFYKHEAAAARKAKGLPSGEGGWDIWVDGCEGGESPEEMTARVDEVIKSIKETHRAWVEHPDRKNGDEGGDVVIISHGHFSRCFLTRWLNLPLTNGRLFVLDPGGVCVMQYYHHDMDKPMLGAMNLGLV</sequence>
<name>A0A067P769_9AGAM</name>
<dbReference type="STRING" id="933084.A0A067P769"/>
<dbReference type="GO" id="GO:0050278">
    <property type="term" value="F:sedoheptulose-bisphosphatase activity"/>
    <property type="evidence" value="ECO:0007669"/>
    <property type="project" value="TreeGrafter"/>
</dbReference>
<keyword evidence="4" id="KW-1185">Reference proteome</keyword>
<dbReference type="AlphaFoldDB" id="A0A067P769"/>
<feature type="binding site" evidence="2">
    <location>
        <position position="70"/>
    </location>
    <ligand>
        <name>substrate</name>
    </ligand>
</feature>
<evidence type="ECO:0000256" key="1">
    <source>
        <dbReference type="PIRSR" id="PIRSR613078-1"/>
    </source>
</evidence>
<dbReference type="InterPro" id="IPR029033">
    <property type="entry name" value="His_PPase_superfam"/>
</dbReference>
<dbReference type="InterPro" id="IPR013078">
    <property type="entry name" value="His_Pase_superF_clade-1"/>
</dbReference>
<feature type="binding site" evidence="2">
    <location>
        <position position="107"/>
    </location>
    <ligand>
        <name>substrate</name>
    </ligand>
</feature>
<evidence type="ECO:0008006" key="5">
    <source>
        <dbReference type="Google" id="ProtNLM"/>
    </source>
</evidence>
<organism evidence="3 4">
    <name type="scientific">Jaapia argillacea MUCL 33604</name>
    <dbReference type="NCBI Taxonomy" id="933084"/>
    <lineage>
        <taxon>Eukaryota</taxon>
        <taxon>Fungi</taxon>
        <taxon>Dikarya</taxon>
        <taxon>Basidiomycota</taxon>
        <taxon>Agaricomycotina</taxon>
        <taxon>Agaricomycetes</taxon>
        <taxon>Agaricomycetidae</taxon>
        <taxon>Jaapiales</taxon>
        <taxon>Jaapiaceae</taxon>
        <taxon>Jaapia</taxon>
    </lineage>
</organism>
<dbReference type="HOGENOM" id="CLU_033323_13_0_1"/>
<evidence type="ECO:0000313" key="4">
    <source>
        <dbReference type="Proteomes" id="UP000027265"/>
    </source>
</evidence>
<evidence type="ECO:0000313" key="3">
    <source>
        <dbReference type="EMBL" id="KDQ50619.1"/>
    </source>
</evidence>
<dbReference type="Gene3D" id="3.40.50.1240">
    <property type="entry name" value="Phosphoglycerate mutase-like"/>
    <property type="match status" value="1"/>
</dbReference>
<feature type="binding site" evidence="2">
    <location>
        <begin position="96"/>
        <end position="99"/>
    </location>
    <ligand>
        <name>substrate</name>
    </ligand>
</feature>
<dbReference type="PANTHER" id="PTHR48100:SF15">
    <property type="entry name" value="SEDOHEPTULOSE 1,7-BISPHOSPHATASE"/>
    <property type="match status" value="1"/>
</dbReference>
<dbReference type="OrthoDB" id="4818801at2759"/>
<dbReference type="InParanoid" id="A0A067P769"/>
<dbReference type="EMBL" id="KL197758">
    <property type="protein sequence ID" value="KDQ50619.1"/>
    <property type="molecule type" value="Genomic_DNA"/>
</dbReference>
<dbReference type="GO" id="GO:0046390">
    <property type="term" value="P:ribose phosphate biosynthetic process"/>
    <property type="evidence" value="ECO:0007669"/>
    <property type="project" value="TreeGrafter"/>
</dbReference>
<accession>A0A067P769</accession>
<gene>
    <name evidence="3" type="ORF">JAAARDRAFT_581190</name>
</gene>
<evidence type="ECO:0000256" key="2">
    <source>
        <dbReference type="PIRSR" id="PIRSR613078-2"/>
    </source>
</evidence>
<dbReference type="PANTHER" id="PTHR48100">
    <property type="entry name" value="BROAD-SPECIFICITY PHOSPHATASE YOR283W-RELATED"/>
    <property type="match status" value="1"/>
</dbReference>